<accession>A0ABD5XU83</accession>
<evidence type="ECO:0000256" key="1">
    <source>
        <dbReference type="SAM" id="MobiDB-lite"/>
    </source>
</evidence>
<evidence type="ECO:0000313" key="4">
    <source>
        <dbReference type="Proteomes" id="UP001596432"/>
    </source>
</evidence>
<name>A0ABD5XU83_9EURY</name>
<keyword evidence="4" id="KW-1185">Reference proteome</keyword>
<dbReference type="GeneID" id="78818893"/>
<reference evidence="3 4" key="1">
    <citation type="journal article" date="2019" name="Int. J. Syst. Evol. Microbiol.">
        <title>The Global Catalogue of Microorganisms (GCM) 10K type strain sequencing project: providing services to taxonomists for standard genome sequencing and annotation.</title>
        <authorList>
            <consortium name="The Broad Institute Genomics Platform"/>
            <consortium name="The Broad Institute Genome Sequencing Center for Infectious Disease"/>
            <person name="Wu L."/>
            <person name="Ma J."/>
        </authorList>
    </citation>
    <scope>NUCLEOTIDE SEQUENCE [LARGE SCALE GENOMIC DNA]</scope>
    <source>
        <strain evidence="3 4">XZYJT29</strain>
    </source>
</reference>
<feature type="region of interest" description="Disordered" evidence="1">
    <location>
        <begin position="126"/>
        <end position="159"/>
    </location>
</feature>
<organism evidence="3 4">
    <name type="scientific">Halosimplex aquaticum</name>
    <dbReference type="NCBI Taxonomy" id="3026162"/>
    <lineage>
        <taxon>Archaea</taxon>
        <taxon>Methanobacteriati</taxon>
        <taxon>Methanobacteriota</taxon>
        <taxon>Stenosarchaea group</taxon>
        <taxon>Halobacteria</taxon>
        <taxon>Halobacteriales</taxon>
        <taxon>Haloarculaceae</taxon>
        <taxon>Halosimplex</taxon>
    </lineage>
</organism>
<dbReference type="RefSeq" id="WP_274324268.1">
    <property type="nucleotide sequence ID" value="NZ_CP118158.1"/>
</dbReference>
<comment type="caution">
    <text evidence="3">The sequence shown here is derived from an EMBL/GenBank/DDBJ whole genome shotgun (WGS) entry which is preliminary data.</text>
</comment>
<dbReference type="Proteomes" id="UP001596432">
    <property type="component" value="Unassembled WGS sequence"/>
</dbReference>
<dbReference type="Gene3D" id="1.10.10.10">
    <property type="entry name" value="Winged helix-like DNA-binding domain superfamily/Winged helix DNA-binding domain"/>
    <property type="match status" value="1"/>
</dbReference>
<proteinExistence type="predicted"/>
<evidence type="ECO:0000313" key="3">
    <source>
        <dbReference type="EMBL" id="MFC7138652.1"/>
    </source>
</evidence>
<dbReference type="InterPro" id="IPR055768">
    <property type="entry name" value="DUF7344"/>
</dbReference>
<sequence>MTTGGTKDTSRLFSALAHRYRRIVLYYLRDHETATLDGLVDLVSGWIESGPGPDEPVDRDGVRTELHHVHLPALEQAELIGYDVDGGTVALLGISGATEEILDAALEADTTEARLDVEGVLAAAARRTEPCPPGEATCGPDDDANRWDPFGGTEDGDDG</sequence>
<dbReference type="Pfam" id="PF24035">
    <property type="entry name" value="DUF7344"/>
    <property type="match status" value="1"/>
</dbReference>
<protein>
    <recommendedName>
        <fullName evidence="2">DUF7344 domain-containing protein</fullName>
    </recommendedName>
</protein>
<dbReference type="AlphaFoldDB" id="A0ABD5XU83"/>
<feature type="domain" description="DUF7344" evidence="2">
    <location>
        <begin position="13"/>
        <end position="89"/>
    </location>
</feature>
<dbReference type="InterPro" id="IPR036388">
    <property type="entry name" value="WH-like_DNA-bd_sf"/>
</dbReference>
<evidence type="ECO:0000259" key="2">
    <source>
        <dbReference type="Pfam" id="PF24035"/>
    </source>
</evidence>
<dbReference type="EMBL" id="JBHTAS010000001">
    <property type="protein sequence ID" value="MFC7138652.1"/>
    <property type="molecule type" value="Genomic_DNA"/>
</dbReference>
<gene>
    <name evidence="3" type="ORF">ACFQMA_02230</name>
</gene>